<gene>
    <name evidence="1" type="ORF">AYI69_g4278</name>
</gene>
<comment type="caution">
    <text evidence="1">The sequence shown here is derived from an EMBL/GenBank/DDBJ whole genome shotgun (WGS) entry which is preliminary data.</text>
</comment>
<keyword evidence="2" id="KW-1185">Reference proteome</keyword>
<proteinExistence type="predicted"/>
<dbReference type="OrthoDB" id="5545891at2759"/>
<dbReference type="AlphaFoldDB" id="A0A1R1YF11"/>
<reference evidence="2" key="1">
    <citation type="submission" date="2017-01" db="EMBL/GenBank/DDBJ databases">
        <authorList>
            <person name="Wang Y."/>
            <person name="White M."/>
            <person name="Kvist S."/>
            <person name="Moncalvo J.-M."/>
        </authorList>
    </citation>
    <scope>NUCLEOTIDE SEQUENCE [LARGE SCALE GENOMIC DNA]</scope>
    <source>
        <strain evidence="2">ID-206-W2</strain>
    </source>
</reference>
<protein>
    <submittedName>
        <fullName evidence="1">Uncharacterized protein</fullName>
    </submittedName>
</protein>
<evidence type="ECO:0000313" key="2">
    <source>
        <dbReference type="Proteomes" id="UP000187429"/>
    </source>
</evidence>
<dbReference type="EMBL" id="LSSM01001632">
    <property type="protein sequence ID" value="OMJ25483.1"/>
    <property type="molecule type" value="Genomic_DNA"/>
</dbReference>
<name>A0A1R1YF11_9FUNG</name>
<sequence length="92" mass="10356">MMVQANKALATPSQDQANVLTELIQQLLGENKLNLEPEDLYFTKIIPVTHLTAYPGLIEALSSIRKYFYCSPLTEEERKIAILSFPKTSSIN</sequence>
<dbReference type="Proteomes" id="UP000187429">
    <property type="component" value="Unassembled WGS sequence"/>
</dbReference>
<accession>A0A1R1YF11</accession>
<evidence type="ECO:0000313" key="1">
    <source>
        <dbReference type="EMBL" id="OMJ25483.1"/>
    </source>
</evidence>
<organism evidence="1 2">
    <name type="scientific">Smittium culicis</name>
    <dbReference type="NCBI Taxonomy" id="133412"/>
    <lineage>
        <taxon>Eukaryota</taxon>
        <taxon>Fungi</taxon>
        <taxon>Fungi incertae sedis</taxon>
        <taxon>Zoopagomycota</taxon>
        <taxon>Kickxellomycotina</taxon>
        <taxon>Harpellomycetes</taxon>
        <taxon>Harpellales</taxon>
        <taxon>Legeriomycetaceae</taxon>
        <taxon>Smittium</taxon>
    </lineage>
</organism>